<dbReference type="PANTHER" id="PTHR36930">
    <property type="entry name" value="METAL-SULFUR CLUSTER BIOSYNTHESIS PROTEINS YUAD-RELATED"/>
    <property type="match status" value="1"/>
</dbReference>
<reference evidence="2" key="1">
    <citation type="journal article" date="2023" name="Comput. Struct. Biotechnol. J.">
        <title>Discovery of a novel marine Bacteroidetes with a rich repertoire of carbohydrate-active enzymes.</title>
        <authorList>
            <person name="Chen B."/>
            <person name="Liu G."/>
            <person name="Chen Q."/>
            <person name="Wang H."/>
            <person name="Liu L."/>
            <person name="Tang K."/>
        </authorList>
    </citation>
    <scope>NUCLEOTIDE SEQUENCE</scope>
    <source>
        <strain evidence="2">TK19036</strain>
    </source>
</reference>
<dbReference type="PROSITE" id="PS51340">
    <property type="entry name" value="MOSC"/>
    <property type="match status" value="1"/>
</dbReference>
<dbReference type="InterPro" id="IPR005302">
    <property type="entry name" value="MoCF_Sase_C"/>
</dbReference>
<dbReference type="InterPro" id="IPR052716">
    <property type="entry name" value="MOSC_domain"/>
</dbReference>
<dbReference type="GO" id="GO:0030151">
    <property type="term" value="F:molybdenum ion binding"/>
    <property type="evidence" value="ECO:0007669"/>
    <property type="project" value="InterPro"/>
</dbReference>
<dbReference type="EMBL" id="CP120682">
    <property type="protein sequence ID" value="WKN34079.1"/>
    <property type="molecule type" value="Genomic_DNA"/>
</dbReference>
<dbReference type="SUPFAM" id="SSF50800">
    <property type="entry name" value="PK beta-barrel domain-like"/>
    <property type="match status" value="1"/>
</dbReference>
<dbReference type="GO" id="GO:0030170">
    <property type="term" value="F:pyridoxal phosphate binding"/>
    <property type="evidence" value="ECO:0007669"/>
    <property type="project" value="InterPro"/>
</dbReference>
<reference evidence="2" key="2">
    <citation type="journal article" date="2024" name="Antonie Van Leeuwenhoek">
        <title>Roseihalotalea indica gen. nov., sp. nov., a halophilic Bacteroidetes from mesopelagic Southwest Indian Ocean with higher carbohydrate metabolic potential.</title>
        <authorList>
            <person name="Chen B."/>
            <person name="Zhang M."/>
            <person name="Lin D."/>
            <person name="Ye J."/>
            <person name="Tang K."/>
        </authorList>
    </citation>
    <scope>NUCLEOTIDE SEQUENCE</scope>
    <source>
        <strain evidence="2">TK19036</strain>
    </source>
</reference>
<evidence type="ECO:0000313" key="2">
    <source>
        <dbReference type="EMBL" id="WKN34079.1"/>
    </source>
</evidence>
<dbReference type="InterPro" id="IPR011037">
    <property type="entry name" value="Pyrv_Knase-like_insert_dom_sf"/>
</dbReference>
<dbReference type="Pfam" id="PF03473">
    <property type="entry name" value="MOSC"/>
    <property type="match status" value="1"/>
</dbReference>
<feature type="domain" description="MOSC" evidence="1">
    <location>
        <begin position="33"/>
        <end position="162"/>
    </location>
</feature>
<sequence>MDKASLMKTLLDTLPQVGTVTWLGIRPERRTPLQIVAEVYAKQDSGLEGDHYAGRPQSKRQVTLISAEHIQAVASMLHRETIDPGLLRRNIVVKGINLLALKGKRFKIGDAVLEMTGECHPCSRMEQNLGAGGYNAMRGHGGITARVIEEGRIRIDDAVQMLPDTGE</sequence>
<name>A0AA49GN10_9BACT</name>
<accession>A0AA49GN10</accession>
<organism evidence="2">
    <name type="scientific">Roseihalotalea indica</name>
    <dbReference type="NCBI Taxonomy" id="2867963"/>
    <lineage>
        <taxon>Bacteria</taxon>
        <taxon>Pseudomonadati</taxon>
        <taxon>Bacteroidota</taxon>
        <taxon>Cytophagia</taxon>
        <taxon>Cytophagales</taxon>
        <taxon>Catalimonadaceae</taxon>
        <taxon>Roseihalotalea</taxon>
    </lineage>
</organism>
<dbReference type="GO" id="GO:0003824">
    <property type="term" value="F:catalytic activity"/>
    <property type="evidence" value="ECO:0007669"/>
    <property type="project" value="InterPro"/>
</dbReference>
<dbReference type="AlphaFoldDB" id="A0AA49GN10"/>
<gene>
    <name evidence="2" type="ORF">K4G66_17000</name>
</gene>
<dbReference type="Gene3D" id="2.40.33.20">
    <property type="entry name" value="PK beta-barrel domain-like"/>
    <property type="match status" value="1"/>
</dbReference>
<protein>
    <submittedName>
        <fullName evidence="2">MOSC domain-containing protein</fullName>
    </submittedName>
</protein>
<evidence type="ECO:0000259" key="1">
    <source>
        <dbReference type="PROSITE" id="PS51340"/>
    </source>
</evidence>
<proteinExistence type="predicted"/>
<dbReference type="PANTHER" id="PTHR36930:SF1">
    <property type="entry name" value="MOSC DOMAIN-CONTAINING PROTEIN"/>
    <property type="match status" value="1"/>
</dbReference>